<dbReference type="Proteomes" id="UP001143304">
    <property type="component" value="Unassembled WGS sequence"/>
</dbReference>
<evidence type="ECO:0000313" key="3">
    <source>
        <dbReference type="Proteomes" id="UP001143304"/>
    </source>
</evidence>
<evidence type="ECO:0000259" key="1">
    <source>
        <dbReference type="Pfam" id="PF04765"/>
    </source>
</evidence>
<feature type="domain" description="TOD1/MUCI70 glycosyltransferase-like" evidence="1">
    <location>
        <begin position="70"/>
        <end position="219"/>
    </location>
</feature>
<organism evidence="2 3">
    <name type="scientific">Candidatus Marimicrobium litorale</name>
    <dbReference type="NCBI Taxonomy" id="2518991"/>
    <lineage>
        <taxon>Bacteria</taxon>
        <taxon>Pseudomonadati</taxon>
        <taxon>Pseudomonadota</taxon>
        <taxon>Gammaproteobacteria</taxon>
        <taxon>Cellvibrionales</taxon>
        <taxon>Halieaceae</taxon>
        <taxon>Marimicrobium</taxon>
    </lineage>
</organism>
<reference evidence="2" key="1">
    <citation type="submission" date="2019-02" db="EMBL/GenBank/DDBJ databases">
        <authorList>
            <person name="Li S.-H."/>
        </authorList>
    </citation>
    <scope>NUCLEOTIDE SEQUENCE</scope>
    <source>
        <strain evidence="2">IMCC11814</strain>
    </source>
</reference>
<dbReference type="Pfam" id="PF04765">
    <property type="entry name" value="TOD1_MUCI70"/>
    <property type="match status" value="1"/>
</dbReference>
<dbReference type="RefSeq" id="WP_279249117.1">
    <property type="nucleotide sequence ID" value="NZ_SHNO01000001.1"/>
</dbReference>
<evidence type="ECO:0000313" key="2">
    <source>
        <dbReference type="EMBL" id="MCX2977395.1"/>
    </source>
</evidence>
<comment type="caution">
    <text evidence="2">The sequence shown here is derived from an EMBL/GenBank/DDBJ whole genome shotgun (WGS) entry which is preliminary data.</text>
</comment>
<accession>A0ABT3T536</accession>
<dbReference type="PANTHER" id="PTHR12956">
    <property type="entry name" value="ALKALINE CERAMIDASE-RELATED"/>
    <property type="match status" value="1"/>
</dbReference>
<sequence length="268" mass="30728">MSVDESLIASLSSLRKNGTKALPDKRVVIYTCATNGYSLVPQIPPSIRALFDFVCFTDDHDYEPPSGWVVIHLNFSLANPRLTAKALKVLPHFVFPDYRYTLWVDANLGLLEGAPVYIDSFLNSGAEIGLAKHNRRSCIYDEALECMRWGKDKSERIELQVNTYRRAGYPENAGLYQGGFIMRQQNAKVCKLAMEDWWGQIVKHSIRDQISLPVIISRNELTIYKLETTDFVLAVEKIKHKKFTMYHTGFSVRDRLRAFIASLIYRVR</sequence>
<name>A0ABT3T536_9GAMM</name>
<protein>
    <submittedName>
        <fullName evidence="2">DUF616 domain-containing protein</fullName>
    </submittedName>
</protein>
<dbReference type="PANTHER" id="PTHR12956:SF17">
    <property type="entry name" value="OS01G0749100 PROTEIN"/>
    <property type="match status" value="1"/>
</dbReference>
<gene>
    <name evidence="2" type="ORF">EYC82_08515</name>
</gene>
<proteinExistence type="predicted"/>
<dbReference type="InterPro" id="IPR048354">
    <property type="entry name" value="TOD1_MUCI70_glycTrfase_dom"/>
</dbReference>
<dbReference type="InterPro" id="IPR006852">
    <property type="entry name" value="TOD1_MUCI70"/>
</dbReference>
<keyword evidence="3" id="KW-1185">Reference proteome</keyword>
<dbReference type="EMBL" id="SHNO01000001">
    <property type="protein sequence ID" value="MCX2977395.1"/>
    <property type="molecule type" value="Genomic_DNA"/>
</dbReference>